<dbReference type="Gene3D" id="3.90.550.10">
    <property type="entry name" value="Spore Coat Polysaccharide Biosynthesis Protein SpsA, Chain A"/>
    <property type="match status" value="1"/>
</dbReference>
<dbReference type="EMBL" id="MEUS01000009">
    <property type="protein sequence ID" value="OGC38911.1"/>
    <property type="molecule type" value="Genomic_DNA"/>
</dbReference>
<feature type="transmembrane region" description="Helical" evidence="1">
    <location>
        <begin position="327"/>
        <end position="350"/>
    </location>
</feature>
<comment type="caution">
    <text evidence="3">The sequence shown here is derived from an EMBL/GenBank/DDBJ whole genome shotgun (WGS) entry which is preliminary data.</text>
</comment>
<evidence type="ECO:0000313" key="3">
    <source>
        <dbReference type="EMBL" id="OGC38911.1"/>
    </source>
</evidence>
<sequence>MCTLKIFSGLSFKEKAKTLLYALLGIQKRYEIPKDWNEWKITVLIPAYNESGSIENTIKSIQAQTIFSSRVGPEVKILVVDDCSSDNTGSIAKRAGATVMRTPKNTGTKAQAQNYALKQMRADEKCIVVTIDADTILDSDALEKIVLPLQDDNVVSACGFVIPQRIKTFWERARFIAYIFDISIAKHGQSFVGTPLVSSGCFSAYKVKVLKDYGFFSERTMVEDMDLTWTQLLDKGSGKKPKQRVVLVEDATCYPIDPPTYKIYKAQMSRWLRGFLQVIEQHKFAIFKRPSLAFFALWNLIEGILSPLVVVMFVYSLLKTGFNSRVALYLVVFWISGLSIVIVSSLIVGFRKRKIVKVITSLPCYFLVVPVNAYMFWYALWKQWILREKLMVWEKGH</sequence>
<evidence type="ECO:0000313" key="4">
    <source>
        <dbReference type="Proteomes" id="UP000178270"/>
    </source>
</evidence>
<accession>A0A1F4U209</accession>
<reference evidence="3 4" key="1">
    <citation type="journal article" date="2016" name="Nat. Commun.">
        <title>Thousands of microbial genomes shed light on interconnected biogeochemical processes in an aquifer system.</title>
        <authorList>
            <person name="Anantharaman K."/>
            <person name="Brown C.T."/>
            <person name="Hug L.A."/>
            <person name="Sharon I."/>
            <person name="Castelle C.J."/>
            <person name="Probst A.J."/>
            <person name="Thomas B.C."/>
            <person name="Singh A."/>
            <person name="Wilkins M.J."/>
            <person name="Karaoz U."/>
            <person name="Brodie E.L."/>
            <person name="Williams K.H."/>
            <person name="Hubbard S.S."/>
            <person name="Banfield J.F."/>
        </authorList>
    </citation>
    <scope>NUCLEOTIDE SEQUENCE [LARGE SCALE GENOMIC DNA]</scope>
</reference>
<dbReference type="PANTHER" id="PTHR43630">
    <property type="entry name" value="POLY-BETA-1,6-N-ACETYL-D-GLUCOSAMINE SYNTHASE"/>
    <property type="match status" value="1"/>
</dbReference>
<organism evidence="3 4">
    <name type="scientific">candidate division WWE3 bacterium RBG_13_37_7</name>
    <dbReference type="NCBI Taxonomy" id="1802609"/>
    <lineage>
        <taxon>Bacteria</taxon>
        <taxon>Katanobacteria</taxon>
    </lineage>
</organism>
<feature type="domain" description="Glycosyltransferase 2-like" evidence="2">
    <location>
        <begin position="42"/>
        <end position="213"/>
    </location>
</feature>
<dbReference type="SUPFAM" id="SSF53448">
    <property type="entry name" value="Nucleotide-diphospho-sugar transferases"/>
    <property type="match status" value="1"/>
</dbReference>
<name>A0A1F4U209_UNCKA</name>
<feature type="transmembrane region" description="Helical" evidence="1">
    <location>
        <begin position="292"/>
        <end position="315"/>
    </location>
</feature>
<feature type="transmembrane region" description="Helical" evidence="1">
    <location>
        <begin position="362"/>
        <end position="381"/>
    </location>
</feature>
<proteinExistence type="predicted"/>
<keyword evidence="1" id="KW-1133">Transmembrane helix</keyword>
<gene>
    <name evidence="3" type="ORF">A3K42_00055</name>
</gene>
<evidence type="ECO:0000256" key="1">
    <source>
        <dbReference type="SAM" id="Phobius"/>
    </source>
</evidence>
<dbReference type="PANTHER" id="PTHR43630:SF2">
    <property type="entry name" value="GLYCOSYLTRANSFERASE"/>
    <property type="match status" value="1"/>
</dbReference>
<dbReference type="CDD" id="cd06423">
    <property type="entry name" value="CESA_like"/>
    <property type="match status" value="1"/>
</dbReference>
<dbReference type="InterPro" id="IPR029044">
    <property type="entry name" value="Nucleotide-diphossugar_trans"/>
</dbReference>
<dbReference type="Proteomes" id="UP000178270">
    <property type="component" value="Unassembled WGS sequence"/>
</dbReference>
<keyword evidence="1" id="KW-0472">Membrane</keyword>
<protein>
    <recommendedName>
        <fullName evidence="2">Glycosyltransferase 2-like domain-containing protein</fullName>
    </recommendedName>
</protein>
<dbReference type="InterPro" id="IPR001173">
    <property type="entry name" value="Glyco_trans_2-like"/>
</dbReference>
<dbReference type="Pfam" id="PF00535">
    <property type="entry name" value="Glycos_transf_2"/>
    <property type="match status" value="1"/>
</dbReference>
<dbReference type="AlphaFoldDB" id="A0A1F4U209"/>
<keyword evidence="1" id="KW-0812">Transmembrane</keyword>
<evidence type="ECO:0000259" key="2">
    <source>
        <dbReference type="Pfam" id="PF00535"/>
    </source>
</evidence>